<proteinExistence type="predicted"/>
<organism evidence="1">
    <name type="scientific">Myoviridae sp. ctBtT5</name>
    <dbReference type="NCBI Taxonomy" id="2825048"/>
    <lineage>
        <taxon>Viruses</taxon>
        <taxon>Duplodnaviria</taxon>
        <taxon>Heunggongvirae</taxon>
        <taxon>Uroviricota</taxon>
        <taxon>Caudoviricetes</taxon>
    </lineage>
</organism>
<name>A0A8S5PZX7_9CAUD</name>
<reference evidence="1" key="1">
    <citation type="journal article" date="2021" name="Proc. Natl. Acad. Sci. U.S.A.">
        <title>A Catalog of Tens of Thousands of Viruses from Human Metagenomes Reveals Hidden Associations with Chronic Diseases.</title>
        <authorList>
            <person name="Tisza M.J."/>
            <person name="Buck C.B."/>
        </authorList>
    </citation>
    <scope>NUCLEOTIDE SEQUENCE</scope>
    <source>
        <strain evidence="1">CtBtT5</strain>
    </source>
</reference>
<evidence type="ECO:0000313" key="1">
    <source>
        <dbReference type="EMBL" id="DAE11973.1"/>
    </source>
</evidence>
<sequence>MPAQPGLNMMPLNARLQTMNRGLDQTVTK</sequence>
<accession>A0A8S5PZX7</accession>
<protein>
    <submittedName>
        <fullName evidence="1">Uncharacterized protein</fullName>
    </submittedName>
</protein>
<dbReference type="EMBL" id="BK015540">
    <property type="protein sequence ID" value="DAE11973.1"/>
    <property type="molecule type" value="Genomic_DNA"/>
</dbReference>